<evidence type="ECO:0000313" key="7">
    <source>
        <dbReference type="EMBL" id="KAJ9596940.1"/>
    </source>
</evidence>
<evidence type="ECO:0000256" key="2">
    <source>
        <dbReference type="ARBA" id="ARBA00022490"/>
    </source>
</evidence>
<evidence type="ECO:0000256" key="4">
    <source>
        <dbReference type="ARBA" id="ARBA00023054"/>
    </source>
</evidence>
<feature type="compositionally biased region" description="Basic and acidic residues" evidence="6">
    <location>
        <begin position="195"/>
        <end position="204"/>
    </location>
</feature>
<reference evidence="7" key="2">
    <citation type="submission" date="2023-05" db="EMBL/GenBank/DDBJ databases">
        <authorList>
            <person name="Fouks B."/>
        </authorList>
    </citation>
    <scope>NUCLEOTIDE SEQUENCE</scope>
    <source>
        <strain evidence="7">Stay&amp;Tobe</strain>
        <tissue evidence="7">Testes</tissue>
    </source>
</reference>
<accession>A0AAD8ADX2</accession>
<evidence type="ECO:0000256" key="5">
    <source>
        <dbReference type="SAM" id="Coils"/>
    </source>
</evidence>
<keyword evidence="2" id="KW-0963">Cytoplasm</keyword>
<dbReference type="InterPro" id="IPR051841">
    <property type="entry name" value="MT-Golgi_org_protein"/>
</dbReference>
<feature type="compositionally biased region" description="Low complexity" evidence="6">
    <location>
        <begin position="205"/>
        <end position="222"/>
    </location>
</feature>
<feature type="coiled-coil region" evidence="5">
    <location>
        <begin position="341"/>
        <end position="552"/>
    </location>
</feature>
<name>A0AAD8ADX2_DIPPU</name>
<dbReference type="PANTHER" id="PTHR18902:SF31">
    <property type="entry name" value="PERICENTRIN_AKAP-450 CENTROSOMAL TARGETING DOMAIN-CONTAINING PROTEIN"/>
    <property type="match status" value="1"/>
</dbReference>
<keyword evidence="3" id="KW-0597">Phosphoprotein</keyword>
<protein>
    <submittedName>
        <fullName evidence="7">Uncharacterized protein</fullName>
    </submittedName>
</protein>
<keyword evidence="8" id="KW-1185">Reference proteome</keyword>
<comment type="caution">
    <text evidence="7">The sequence shown here is derived from an EMBL/GenBank/DDBJ whole genome shotgun (WGS) entry which is preliminary data.</text>
</comment>
<dbReference type="EMBL" id="JASPKZ010001954">
    <property type="protein sequence ID" value="KAJ9596940.1"/>
    <property type="molecule type" value="Genomic_DNA"/>
</dbReference>
<dbReference type="Proteomes" id="UP001233999">
    <property type="component" value="Unassembled WGS sequence"/>
</dbReference>
<dbReference type="PANTHER" id="PTHR18902">
    <property type="entry name" value="NUCLEAR MITOTIC APPARATUS PROTEIN 1-RELATED"/>
    <property type="match status" value="1"/>
</dbReference>
<reference evidence="7" key="1">
    <citation type="journal article" date="2023" name="IScience">
        <title>Live-bearing cockroach genome reveals convergent evolutionary mechanisms linked to viviparity in insects and beyond.</title>
        <authorList>
            <person name="Fouks B."/>
            <person name="Harrison M.C."/>
            <person name="Mikhailova A.A."/>
            <person name="Marchal E."/>
            <person name="English S."/>
            <person name="Carruthers M."/>
            <person name="Jennings E.C."/>
            <person name="Chiamaka E.L."/>
            <person name="Frigard R.A."/>
            <person name="Pippel M."/>
            <person name="Attardo G.M."/>
            <person name="Benoit J.B."/>
            <person name="Bornberg-Bauer E."/>
            <person name="Tobe S.S."/>
        </authorList>
    </citation>
    <scope>NUCLEOTIDE SEQUENCE</scope>
    <source>
        <strain evidence="7">Stay&amp;Tobe</strain>
    </source>
</reference>
<evidence type="ECO:0000313" key="8">
    <source>
        <dbReference type="Proteomes" id="UP001233999"/>
    </source>
</evidence>
<dbReference type="GO" id="GO:0005737">
    <property type="term" value="C:cytoplasm"/>
    <property type="evidence" value="ECO:0007669"/>
    <property type="project" value="UniProtKB-SubCell"/>
</dbReference>
<feature type="compositionally biased region" description="Polar residues" evidence="6">
    <location>
        <begin position="1569"/>
        <end position="1586"/>
    </location>
</feature>
<keyword evidence="4 5" id="KW-0175">Coiled coil</keyword>
<feature type="region of interest" description="Disordered" evidence="6">
    <location>
        <begin position="177"/>
        <end position="222"/>
    </location>
</feature>
<evidence type="ECO:0000256" key="3">
    <source>
        <dbReference type="ARBA" id="ARBA00022553"/>
    </source>
</evidence>
<feature type="region of interest" description="Disordered" evidence="6">
    <location>
        <begin position="1563"/>
        <end position="1586"/>
    </location>
</feature>
<feature type="compositionally biased region" description="Polar residues" evidence="6">
    <location>
        <begin position="177"/>
        <end position="186"/>
    </location>
</feature>
<gene>
    <name evidence="7" type="ORF">L9F63_012065</name>
</gene>
<feature type="coiled-coil region" evidence="5">
    <location>
        <begin position="763"/>
        <end position="985"/>
    </location>
</feature>
<feature type="coiled-coil region" evidence="5">
    <location>
        <begin position="1178"/>
        <end position="1249"/>
    </location>
</feature>
<comment type="subcellular location">
    <subcellularLocation>
        <location evidence="1">Cytoplasm</location>
    </subcellularLocation>
</comment>
<feature type="coiled-coil region" evidence="5">
    <location>
        <begin position="640"/>
        <end position="734"/>
    </location>
</feature>
<proteinExistence type="predicted"/>
<feature type="coiled-coil region" evidence="5">
    <location>
        <begin position="1365"/>
        <end position="1459"/>
    </location>
</feature>
<evidence type="ECO:0000256" key="1">
    <source>
        <dbReference type="ARBA" id="ARBA00004496"/>
    </source>
</evidence>
<evidence type="ECO:0000256" key="6">
    <source>
        <dbReference type="SAM" id="MobiDB-lite"/>
    </source>
</evidence>
<sequence>MDKFNLNVYVEQVNHEAESTTQEKWDENDEQALSNVIDPNIEFKSKESERNILVNPCNSYGLKNKDASACDEKKLTAEEQILKNRTSNSDFIQLQSECLEKELENSLEGYKNRKKRSSSDCSDVAKVHVYTSSSSQEKQSMKQMDPEAQIGDTHSKLVQYPPDRITVITEKCSYLTRSPSDTNTVESHQKHKNTPRKEVMRHDSPLSSASSHESISTASVASGHIHHRSSLSNVASESSCRLDRSMTTADQLAWEFRRARDRLDTASNISGCSSRFELDSNYSERAETMSTISDVSGYEEEMFRIKRLLLLDSTTPTPSPGKYSKVKDQSIMPLPAVTTAKENVEVQIHRLTTQLQNALAEKEKYRIEAMTSENKIILEWQEKYQEVMRQKANIEGRLEIVEREISSLQSEKKELIERNRCMEHELKLKSAEGGKTVLEEMERLALEVNKLRQTIREFENKNEDLSIQLELKASDVKQWKQESQTTEDANEKLRIELQELKVECESKDGAIQGLKNKISDQHIEFQSLLQAKLKAENTLSSLKNEIESVKKSSYWYRDQLHVCQSAKVKVQQELMSSQSNSLSQSHEIEKLKVEIANMQRVVEETQHRAVREKETLMRKLEVIQADMLEREAAIMGQIHNESTADTINSITSKLKKIEEEKARMLSMSDSVVQELKEEIASLKKEINLKETALENVTSDNSDLLKKATTLQRMLSEKEMALQLLENKCKNFEMSCNHMVENLKTKDQLLLEMKNEKVAIEVALAAAGREKNDVDSAIDKLREDFARITSNYQAMKSELREKDKHVTNLKTDMAGLEKEKQNLIDKIRESKKIEEEFRTLQWRISQTEVLEKKVEELSKTNKDLNLSNEGLNRSGNYMRQEMQKLKETLRANEDRFMNLTKNYEMLTEEIKLKEKNLIDSQNENVHLKENIETFEKKVKELQNLVKKSEQEIELHKKQISQATGAIEQFNTLYRRSEEEKNKLEIKLKVVPISHVETLRMPSDNISHPPKTMSTFENGHLKAGIYKLHDAIQKNNLRLSSFLSEIRANKDSEIKNERLDKTYSSNELESILSEFVDIYDNLKNGSIWNQIISEIKMEKESSSQTESVRLDSIETQTVNVRLDSIETQTVNDDAVKYKEQVEFYLKEIARLKGSLKISEIEHREKHRKYETNIRTLLKKVKEHMRGRKMAEKTLEELRSKTEGNPDLIQLRAEIDELQSQLEASMSKYEEQRKLAEKNQEAMLELEKERGKLVQSCSISQNKLPSIEPTSDEIDASVTREFDNKTRELQLFEVQAKASELDDQVHKLHIINKDLRKEIFTERCETSQLRKQVASLQMGLDTANDMLDTKKAELGRAESLCCVLRTSIAHLKKQLEDEQQAHEECKTEVERLQASLEETKAKDPVLADQIKTLSYHLHQKTQEAAGLQEKLRLSEDRWSMTNSGLQRNLSALQEESSALRSELDSVRAGRFALQTQAAELKAALQSSIEQNKVLRLKLETFSCENKDRLPDLTLSLPLPPTKYDESRIAELLHQSTVLPHNKPLNNLQCCLDSLKEEMELLQKQIAAKTSPKENTNGDNRTEHSNVQNI</sequence>
<organism evidence="7 8">
    <name type="scientific">Diploptera punctata</name>
    <name type="common">Pacific beetle cockroach</name>
    <dbReference type="NCBI Taxonomy" id="6984"/>
    <lineage>
        <taxon>Eukaryota</taxon>
        <taxon>Metazoa</taxon>
        <taxon>Ecdysozoa</taxon>
        <taxon>Arthropoda</taxon>
        <taxon>Hexapoda</taxon>
        <taxon>Insecta</taxon>
        <taxon>Pterygota</taxon>
        <taxon>Neoptera</taxon>
        <taxon>Polyneoptera</taxon>
        <taxon>Dictyoptera</taxon>
        <taxon>Blattodea</taxon>
        <taxon>Blaberoidea</taxon>
        <taxon>Blaberidae</taxon>
        <taxon>Diplopterinae</taxon>
        <taxon>Diploptera</taxon>
    </lineage>
</organism>